<dbReference type="AlphaFoldDB" id="A0A251UZK7"/>
<evidence type="ECO:0000313" key="3">
    <source>
        <dbReference type="EMBL" id="OTG28453.1"/>
    </source>
</evidence>
<reference evidence="2" key="3">
    <citation type="submission" date="2020-06" db="EMBL/GenBank/DDBJ databases">
        <title>Helianthus annuus Genome sequencing and assembly Release 2.</title>
        <authorList>
            <person name="Gouzy J."/>
            <person name="Langlade N."/>
            <person name="Munos S."/>
        </authorList>
    </citation>
    <scope>NUCLEOTIDE SEQUENCE</scope>
    <source>
        <tissue evidence="2">Leaves</tissue>
    </source>
</reference>
<proteinExistence type="predicted"/>
<dbReference type="EMBL" id="MNCJ02000319">
    <property type="protein sequence ID" value="KAF5809642.1"/>
    <property type="molecule type" value="Genomic_DNA"/>
</dbReference>
<dbReference type="EMBL" id="CM007893">
    <property type="protein sequence ID" value="OTG28453.1"/>
    <property type="molecule type" value="Genomic_DNA"/>
</dbReference>
<feature type="region of interest" description="Disordered" evidence="1">
    <location>
        <begin position="1"/>
        <end position="26"/>
    </location>
</feature>
<evidence type="ECO:0000313" key="2">
    <source>
        <dbReference type="EMBL" id="KAF5809642.1"/>
    </source>
</evidence>
<sequence length="105" mass="11870">MMQKQGDRNIQEGERKESEVERRHRGGDGFRSRFRFRFRFGSGLSSVRSADLGYVQLRVRSGLWLGSSAGLGLLGSDFQFELCFSFSHRFGLRSNGFGLQNNSVG</sequence>
<dbReference type="Gramene" id="mRNA:HanXRQr2_Chr04g0159651">
    <property type="protein sequence ID" value="mRNA:HanXRQr2_Chr04g0159651"/>
    <property type="gene ID" value="HanXRQr2_Chr04g0159651"/>
</dbReference>
<gene>
    <name evidence="3" type="ORF">HannXRQ_Chr04g0111441</name>
    <name evidence="2" type="ORF">HanXRQr2_Chr04g0159651</name>
</gene>
<keyword evidence="4" id="KW-1185">Reference proteome</keyword>
<evidence type="ECO:0000313" key="4">
    <source>
        <dbReference type="Proteomes" id="UP000215914"/>
    </source>
</evidence>
<organism evidence="3 4">
    <name type="scientific">Helianthus annuus</name>
    <name type="common">Common sunflower</name>
    <dbReference type="NCBI Taxonomy" id="4232"/>
    <lineage>
        <taxon>Eukaryota</taxon>
        <taxon>Viridiplantae</taxon>
        <taxon>Streptophyta</taxon>
        <taxon>Embryophyta</taxon>
        <taxon>Tracheophyta</taxon>
        <taxon>Spermatophyta</taxon>
        <taxon>Magnoliopsida</taxon>
        <taxon>eudicotyledons</taxon>
        <taxon>Gunneridae</taxon>
        <taxon>Pentapetalae</taxon>
        <taxon>asterids</taxon>
        <taxon>campanulids</taxon>
        <taxon>Asterales</taxon>
        <taxon>Asteraceae</taxon>
        <taxon>Asteroideae</taxon>
        <taxon>Heliantheae alliance</taxon>
        <taxon>Heliantheae</taxon>
        <taxon>Helianthus</taxon>
    </lineage>
</organism>
<dbReference type="Proteomes" id="UP000215914">
    <property type="component" value="Chromosome 4"/>
</dbReference>
<accession>A0A251UZK7</accession>
<reference evidence="3" key="2">
    <citation type="submission" date="2017-02" db="EMBL/GenBank/DDBJ databases">
        <title>Sunflower complete genome.</title>
        <authorList>
            <person name="Langlade N."/>
            <person name="Munos S."/>
        </authorList>
    </citation>
    <scope>NUCLEOTIDE SEQUENCE [LARGE SCALE GENOMIC DNA]</scope>
    <source>
        <tissue evidence="3">Leaves</tissue>
    </source>
</reference>
<protein>
    <submittedName>
        <fullName evidence="3">Uncharacterized protein</fullName>
    </submittedName>
</protein>
<dbReference type="InParanoid" id="A0A251UZK7"/>
<name>A0A251UZK7_HELAN</name>
<evidence type="ECO:0000256" key="1">
    <source>
        <dbReference type="SAM" id="MobiDB-lite"/>
    </source>
</evidence>
<reference evidence="2 4" key="1">
    <citation type="journal article" date="2017" name="Nature">
        <title>The sunflower genome provides insights into oil metabolism, flowering and Asterid evolution.</title>
        <authorList>
            <person name="Badouin H."/>
            <person name="Gouzy J."/>
            <person name="Grassa C.J."/>
            <person name="Murat F."/>
            <person name="Staton S.E."/>
            <person name="Cottret L."/>
            <person name="Lelandais-Briere C."/>
            <person name="Owens G.L."/>
            <person name="Carrere S."/>
            <person name="Mayjonade B."/>
            <person name="Legrand L."/>
            <person name="Gill N."/>
            <person name="Kane N.C."/>
            <person name="Bowers J.E."/>
            <person name="Hubner S."/>
            <person name="Bellec A."/>
            <person name="Berard A."/>
            <person name="Berges H."/>
            <person name="Blanchet N."/>
            <person name="Boniface M.C."/>
            <person name="Brunel D."/>
            <person name="Catrice O."/>
            <person name="Chaidir N."/>
            <person name="Claudel C."/>
            <person name="Donnadieu C."/>
            <person name="Faraut T."/>
            <person name="Fievet G."/>
            <person name="Helmstetter N."/>
            <person name="King M."/>
            <person name="Knapp S.J."/>
            <person name="Lai Z."/>
            <person name="Le Paslier M.C."/>
            <person name="Lippi Y."/>
            <person name="Lorenzon L."/>
            <person name="Mandel J.R."/>
            <person name="Marage G."/>
            <person name="Marchand G."/>
            <person name="Marquand E."/>
            <person name="Bret-Mestries E."/>
            <person name="Morien E."/>
            <person name="Nambeesan S."/>
            <person name="Nguyen T."/>
            <person name="Pegot-Espagnet P."/>
            <person name="Pouilly N."/>
            <person name="Raftis F."/>
            <person name="Sallet E."/>
            <person name="Schiex T."/>
            <person name="Thomas J."/>
            <person name="Vandecasteele C."/>
            <person name="Vares D."/>
            <person name="Vear F."/>
            <person name="Vautrin S."/>
            <person name="Crespi M."/>
            <person name="Mangin B."/>
            <person name="Burke J.M."/>
            <person name="Salse J."/>
            <person name="Munos S."/>
            <person name="Vincourt P."/>
            <person name="Rieseberg L.H."/>
            <person name="Langlade N.B."/>
        </authorList>
    </citation>
    <scope>NUCLEOTIDE SEQUENCE [LARGE SCALE GENOMIC DNA]</scope>
    <source>
        <strain evidence="4">cv. SF193</strain>
        <tissue evidence="2">Leaves</tissue>
    </source>
</reference>